<evidence type="ECO:0000313" key="5">
    <source>
        <dbReference type="Proteomes" id="UP000245207"/>
    </source>
</evidence>
<dbReference type="SMART" id="SM00836">
    <property type="entry name" value="DALR_1"/>
    <property type="match status" value="1"/>
</dbReference>
<dbReference type="OrthoDB" id="786283at2759"/>
<dbReference type="Pfam" id="PF05746">
    <property type="entry name" value="DALR_1"/>
    <property type="match status" value="1"/>
</dbReference>
<evidence type="ECO:0000259" key="3">
    <source>
        <dbReference type="SMART" id="SM00836"/>
    </source>
</evidence>
<name>A0A2U1NUS1_ARTAN</name>
<dbReference type="Gene3D" id="1.10.730.10">
    <property type="entry name" value="Isoleucyl-tRNA Synthetase, Domain 1"/>
    <property type="match status" value="1"/>
</dbReference>
<evidence type="ECO:0000313" key="4">
    <source>
        <dbReference type="EMBL" id="PWA77210.1"/>
    </source>
</evidence>
<gene>
    <name evidence="4" type="ORF">CTI12_AA227610</name>
</gene>
<reference evidence="4 5" key="1">
    <citation type="journal article" date="2018" name="Mol. Plant">
        <title>The genome of Artemisia annua provides insight into the evolution of Asteraceae family and artemisinin biosynthesis.</title>
        <authorList>
            <person name="Shen Q."/>
            <person name="Zhang L."/>
            <person name="Liao Z."/>
            <person name="Wang S."/>
            <person name="Yan T."/>
            <person name="Shi P."/>
            <person name="Liu M."/>
            <person name="Fu X."/>
            <person name="Pan Q."/>
            <person name="Wang Y."/>
            <person name="Lv Z."/>
            <person name="Lu X."/>
            <person name="Zhang F."/>
            <person name="Jiang W."/>
            <person name="Ma Y."/>
            <person name="Chen M."/>
            <person name="Hao X."/>
            <person name="Li L."/>
            <person name="Tang Y."/>
            <person name="Lv G."/>
            <person name="Zhou Y."/>
            <person name="Sun X."/>
            <person name="Brodelius P.E."/>
            <person name="Rose J.K.C."/>
            <person name="Tang K."/>
        </authorList>
    </citation>
    <scope>NUCLEOTIDE SEQUENCE [LARGE SCALE GENOMIC DNA]</scope>
    <source>
        <strain evidence="5">cv. Huhao1</strain>
        <tissue evidence="4">Leaf</tissue>
    </source>
</reference>
<dbReference type="SUPFAM" id="SSF47323">
    <property type="entry name" value="Anticodon-binding domain of a subclass of class I aminoacyl-tRNA synthetases"/>
    <property type="match status" value="1"/>
</dbReference>
<organism evidence="4 5">
    <name type="scientific">Artemisia annua</name>
    <name type="common">Sweet wormwood</name>
    <dbReference type="NCBI Taxonomy" id="35608"/>
    <lineage>
        <taxon>Eukaryota</taxon>
        <taxon>Viridiplantae</taxon>
        <taxon>Streptophyta</taxon>
        <taxon>Embryophyta</taxon>
        <taxon>Tracheophyta</taxon>
        <taxon>Spermatophyta</taxon>
        <taxon>Magnoliopsida</taxon>
        <taxon>eudicotyledons</taxon>
        <taxon>Gunneridae</taxon>
        <taxon>Pentapetalae</taxon>
        <taxon>asterids</taxon>
        <taxon>campanulids</taxon>
        <taxon>Asterales</taxon>
        <taxon>Asteraceae</taxon>
        <taxon>Asteroideae</taxon>
        <taxon>Anthemideae</taxon>
        <taxon>Artemisiinae</taxon>
        <taxon>Artemisia</taxon>
    </lineage>
</organism>
<dbReference type="InterPro" id="IPR001278">
    <property type="entry name" value="Arg-tRNA-ligase"/>
</dbReference>
<dbReference type="GO" id="GO:0005524">
    <property type="term" value="F:ATP binding"/>
    <property type="evidence" value="ECO:0007669"/>
    <property type="project" value="InterPro"/>
</dbReference>
<dbReference type="Pfam" id="PF13966">
    <property type="entry name" value="zf-RVT"/>
    <property type="match status" value="1"/>
</dbReference>
<dbReference type="GO" id="GO:0006420">
    <property type="term" value="P:arginyl-tRNA aminoacylation"/>
    <property type="evidence" value="ECO:0007669"/>
    <property type="project" value="InterPro"/>
</dbReference>
<protein>
    <recommendedName>
        <fullName evidence="1">arginine--tRNA ligase</fullName>
        <ecNumber evidence="1">6.1.1.19</ecNumber>
    </recommendedName>
</protein>
<accession>A0A2U1NUS1</accession>
<proteinExistence type="predicted"/>
<dbReference type="GO" id="GO:0003964">
    <property type="term" value="F:RNA-directed DNA polymerase activity"/>
    <property type="evidence" value="ECO:0007669"/>
    <property type="project" value="UniProtKB-KW"/>
</dbReference>
<dbReference type="Proteomes" id="UP000245207">
    <property type="component" value="Unassembled WGS sequence"/>
</dbReference>
<dbReference type="InterPro" id="IPR026960">
    <property type="entry name" value="RVT-Znf"/>
</dbReference>
<comment type="caution">
    <text evidence="4">The sequence shown here is derived from an EMBL/GenBank/DDBJ whole genome shotgun (WGS) entry which is preliminary data.</text>
</comment>
<keyword evidence="4" id="KW-0548">Nucleotidyltransferase</keyword>
<dbReference type="SUPFAM" id="SSF56219">
    <property type="entry name" value="DNase I-like"/>
    <property type="match status" value="1"/>
</dbReference>
<comment type="catalytic activity">
    <reaction evidence="2">
        <text>tRNA(Arg) + L-arginine + ATP = L-arginyl-tRNA(Arg) + AMP + diphosphate</text>
        <dbReference type="Rhea" id="RHEA:20301"/>
        <dbReference type="Rhea" id="RHEA-COMP:9658"/>
        <dbReference type="Rhea" id="RHEA-COMP:9673"/>
        <dbReference type="ChEBI" id="CHEBI:30616"/>
        <dbReference type="ChEBI" id="CHEBI:32682"/>
        <dbReference type="ChEBI" id="CHEBI:33019"/>
        <dbReference type="ChEBI" id="CHEBI:78442"/>
        <dbReference type="ChEBI" id="CHEBI:78513"/>
        <dbReference type="ChEBI" id="CHEBI:456215"/>
        <dbReference type="EC" id="6.1.1.19"/>
    </reaction>
</comment>
<sequence>MGANQAAANFYLSEQGIIAAYRLFEMIHFSTEVTNFQKNLSIDSQSKTLEVLDAANKGQFERVFVPPGNQGRFWVITAVKVDLSSSLKNEDSVKMGDFNSVRSAEERRNSFFNHKAAAEFNCFIEDSGLQELSLKGNKFTFSTGRPDHRPIMLKSVSCNFGPKPFRFFNSWMERKDFEGIIRKVCEEFNFDGCPDVALMNKFKALRQAITRWKEDLKTKEMEEENVLWDDIELLEKVLEERDLSEEEQWILEESNFRLRELEEFKYKDLKQKARCKWAMYGDDNSRFFHGLINKRKAANNITGLLINDTWQTKPSIVKREVFQFFRRKFVEDMRKRPSFKYHGINRLSEGDMRQWELYPALSSGGGVWKEVVKLGKMVKVDGASFISLIHSKIGNGKTTRFWMDPWHCETPLRRKYPALYHLEGDKTCKVADRVLKNGGVRVFGWNWKNTPSTALESLELTDLITQLRDTYLTDAADSWIWSGSNVGFSAAAVKEWMAKPIDNNSLFELKWCRWLPSKCNIFMWRAINERIPTKMALAKRNIFTNNTACPLCEEGDETAAHLFTGCGYSCGLWQMIARWCGIPPIFAFDARDLVDIFNSCGRPPAYKEAIQGIIIITCWRIWKARNELVFKGKEVKISEIISDVKSIGFLWYKHRKKENNCTWMDPDLYWRLWPFSSTSETEQTMELNVAKKEFALKNVALKKRAPKNRAMNNEWIHATSTQQERRNFLRWAHFEADEMEDEDEGNRLVLWAHSILTTIASSADPENDRRFLGWVHSASTMGVPAEPDRSFKLAHGKAAPDECKRLSKWVPYTARIAAPDRWSLQEEISKPFEIALEDGYPGDSYPDLKQKHMIYTYKGKHGVYECRDALWIWPGLLNCPKITVSELDRGPRFVGKKIKKKFPNTDMIKGRPSVNKLGFVTIKLSGRWIAKGNTFIYLLNTQAKIRRIIDDSCERINELEKASTLILEKDEGWEKGEERMLGLHLLEFTEVVEETCLCVLPHILCEYLYTLCKKFNSYYSSMFKVESIVETSTLLLCESTAVVMDKCFHLLEITPAFSFFALSMTQLPLRSPLSAPERPMDVNARGLPRNSRFELFSFRAKPVTHFRYDKEGKLFGRISVSDKYGLLLDGESQFFQPDFGHVSLFNHDWCNPINMIDNGLVYLGNPSSHHSVPVSPSIEIRMELYLTKKKNACYHICDQKMEISVLDFWDNKSDGACGHLSFVGEGGATDLYYILLKDAIDTRLELKFETNTPGREVYGYVLAYYGDDFLYECQSEYTPKDYYSALLFLADRYVLKAGKIQLIKSMLPVPTKGSLIIKAYLEDARTGQVIMKNSSKFKPQFRGCSYDTISGWEDCSLHLKVDWQYRAQHL</sequence>
<dbReference type="PANTHER" id="PTHR11956:SF5">
    <property type="entry name" value="ARGININE--TRNA LIGASE, CYTOPLASMIC"/>
    <property type="match status" value="1"/>
</dbReference>
<dbReference type="EMBL" id="PKPP01002158">
    <property type="protein sequence ID" value="PWA77210.1"/>
    <property type="molecule type" value="Genomic_DNA"/>
</dbReference>
<dbReference type="EC" id="6.1.1.19" evidence="1"/>
<dbReference type="InterPro" id="IPR008909">
    <property type="entry name" value="DALR_anticod-bd"/>
</dbReference>
<dbReference type="InterPro" id="IPR009080">
    <property type="entry name" value="tRNAsynth_Ia_anticodon-bd"/>
</dbReference>
<keyword evidence="4" id="KW-0808">Transferase</keyword>
<dbReference type="GO" id="GO:0004814">
    <property type="term" value="F:arginine-tRNA ligase activity"/>
    <property type="evidence" value="ECO:0007669"/>
    <property type="project" value="UniProtKB-EC"/>
</dbReference>
<evidence type="ECO:0000256" key="2">
    <source>
        <dbReference type="ARBA" id="ARBA00049339"/>
    </source>
</evidence>
<feature type="domain" description="DALR anticodon binding" evidence="3">
    <location>
        <begin position="938"/>
        <end position="1059"/>
    </location>
</feature>
<keyword evidence="4" id="KW-0695">RNA-directed DNA polymerase</keyword>
<dbReference type="STRING" id="35608.A0A2U1NUS1"/>
<dbReference type="InterPro" id="IPR036691">
    <property type="entry name" value="Endo/exonu/phosph_ase_sf"/>
</dbReference>
<dbReference type="PANTHER" id="PTHR11956">
    <property type="entry name" value="ARGINYL-TRNA SYNTHETASE"/>
    <property type="match status" value="1"/>
</dbReference>
<evidence type="ECO:0000256" key="1">
    <source>
        <dbReference type="ARBA" id="ARBA00012837"/>
    </source>
</evidence>
<keyword evidence="5" id="KW-1185">Reference proteome</keyword>